<dbReference type="GeneID" id="63718416"/>
<dbReference type="InParanoid" id="A0A151GNR8"/>
<dbReference type="AlphaFoldDB" id="A0A151GNR8"/>
<reference evidence="1 2" key="1">
    <citation type="journal article" date="2016" name="Sci. Rep.">
        <title>Insights into Adaptations to a Near-Obligate Nematode Endoparasitic Lifestyle from the Finished Genome of Drechmeria coniospora.</title>
        <authorList>
            <person name="Zhang L."/>
            <person name="Zhou Z."/>
            <person name="Guo Q."/>
            <person name="Fokkens L."/>
            <person name="Miskei M."/>
            <person name="Pocsi I."/>
            <person name="Zhang W."/>
            <person name="Chen M."/>
            <person name="Wang L."/>
            <person name="Sun Y."/>
            <person name="Donzelli B.G."/>
            <person name="Gibson D.M."/>
            <person name="Nelson D.R."/>
            <person name="Luo J.G."/>
            <person name="Rep M."/>
            <person name="Liu H."/>
            <person name="Yang S."/>
            <person name="Wang J."/>
            <person name="Krasnoff S.B."/>
            <person name="Xu Y."/>
            <person name="Molnar I."/>
            <person name="Lin M."/>
        </authorList>
    </citation>
    <scope>NUCLEOTIDE SEQUENCE [LARGE SCALE GENOMIC DNA]</scope>
    <source>
        <strain evidence="1 2">ARSEF 6962</strain>
    </source>
</reference>
<protein>
    <submittedName>
        <fullName evidence="1">Uncharacterized protein</fullName>
    </submittedName>
</protein>
<dbReference type="EMBL" id="LAYC01000002">
    <property type="protein sequence ID" value="KYK58755.1"/>
    <property type="molecule type" value="Genomic_DNA"/>
</dbReference>
<proteinExistence type="predicted"/>
<accession>A0A151GNR8</accession>
<gene>
    <name evidence="1" type="ORF">DCS_05773</name>
</gene>
<name>A0A151GNR8_DRECN</name>
<dbReference type="RefSeq" id="XP_040658107.1">
    <property type="nucleotide sequence ID" value="XM_040803074.1"/>
</dbReference>
<comment type="caution">
    <text evidence="1">The sequence shown here is derived from an EMBL/GenBank/DDBJ whole genome shotgun (WGS) entry which is preliminary data.</text>
</comment>
<sequence>MPSHPARRHVERTAPANHGRWRRIPRVMGERGQSPLQVVGAATSRGFGFYHGQTRRVRHGLVGCGIQAAYRRNGQAARGRTRQPWTMACPLQVVGVATSRGFEFYHGHGHCDAAAVVVVTPAPLVRSERDEETIDEARP</sequence>
<organism evidence="1 2">
    <name type="scientific">Drechmeria coniospora</name>
    <name type="common">Nematophagous fungus</name>
    <name type="synonym">Meria coniospora</name>
    <dbReference type="NCBI Taxonomy" id="98403"/>
    <lineage>
        <taxon>Eukaryota</taxon>
        <taxon>Fungi</taxon>
        <taxon>Dikarya</taxon>
        <taxon>Ascomycota</taxon>
        <taxon>Pezizomycotina</taxon>
        <taxon>Sordariomycetes</taxon>
        <taxon>Hypocreomycetidae</taxon>
        <taxon>Hypocreales</taxon>
        <taxon>Ophiocordycipitaceae</taxon>
        <taxon>Drechmeria</taxon>
    </lineage>
</organism>
<dbReference type="Proteomes" id="UP000076580">
    <property type="component" value="Chromosome 02"/>
</dbReference>
<evidence type="ECO:0000313" key="1">
    <source>
        <dbReference type="EMBL" id="KYK58755.1"/>
    </source>
</evidence>
<evidence type="ECO:0000313" key="2">
    <source>
        <dbReference type="Proteomes" id="UP000076580"/>
    </source>
</evidence>
<keyword evidence="2" id="KW-1185">Reference proteome</keyword>